<dbReference type="Gene3D" id="3.40.50.2000">
    <property type="entry name" value="Glycogen Phosphorylase B"/>
    <property type="match status" value="2"/>
</dbReference>
<dbReference type="Proteomes" id="UP001055057">
    <property type="component" value="Unassembled WGS sequence"/>
</dbReference>
<dbReference type="RefSeq" id="WP_238182294.1">
    <property type="nucleotide sequence ID" value="NZ_BPRB01000090.1"/>
</dbReference>
<evidence type="ECO:0000259" key="2">
    <source>
        <dbReference type="Pfam" id="PF06722"/>
    </source>
</evidence>
<reference evidence="3" key="2">
    <citation type="submission" date="2021-08" db="EMBL/GenBank/DDBJ databases">
        <authorList>
            <person name="Tani A."/>
            <person name="Ola A."/>
            <person name="Ogura Y."/>
            <person name="Katsura K."/>
            <person name="Hayashi T."/>
        </authorList>
    </citation>
    <scope>NUCLEOTIDE SEQUENCE</scope>
    <source>
        <strain evidence="3">DSM 23632</strain>
    </source>
</reference>
<feature type="domain" description="Glycosyltransferase family 28 N-terminal" evidence="1">
    <location>
        <begin position="4"/>
        <end position="128"/>
    </location>
</feature>
<organism evidence="3 4">
    <name type="scientific">Methylobacterium trifolii</name>
    <dbReference type="NCBI Taxonomy" id="1003092"/>
    <lineage>
        <taxon>Bacteria</taxon>
        <taxon>Pseudomonadati</taxon>
        <taxon>Pseudomonadota</taxon>
        <taxon>Alphaproteobacteria</taxon>
        <taxon>Hyphomicrobiales</taxon>
        <taxon>Methylobacteriaceae</taxon>
        <taxon>Methylobacterium</taxon>
    </lineage>
</organism>
<dbReference type="Pfam" id="PF06722">
    <property type="entry name" value="EryCIII-like_C"/>
    <property type="match status" value="1"/>
</dbReference>
<dbReference type="InterPro" id="IPR050426">
    <property type="entry name" value="Glycosyltransferase_28"/>
</dbReference>
<evidence type="ECO:0000259" key="1">
    <source>
        <dbReference type="Pfam" id="PF03033"/>
    </source>
</evidence>
<reference evidence="3" key="1">
    <citation type="journal article" date="2021" name="Front. Microbiol.">
        <title>Comprehensive Comparative Genomics and Phenotyping of Methylobacterium Species.</title>
        <authorList>
            <person name="Alessa O."/>
            <person name="Ogura Y."/>
            <person name="Fujitani Y."/>
            <person name="Takami H."/>
            <person name="Hayashi T."/>
            <person name="Sahin N."/>
            <person name="Tani A."/>
        </authorList>
    </citation>
    <scope>NUCLEOTIDE SEQUENCE</scope>
    <source>
        <strain evidence="3">DSM 23632</strain>
    </source>
</reference>
<keyword evidence="4" id="KW-1185">Reference proteome</keyword>
<proteinExistence type="predicted"/>
<dbReference type="PANTHER" id="PTHR48050:SF13">
    <property type="entry name" value="STEROL 3-BETA-GLUCOSYLTRANSFERASE UGT80A2"/>
    <property type="match status" value="1"/>
</dbReference>
<evidence type="ECO:0000313" key="3">
    <source>
        <dbReference type="EMBL" id="GJE59723.1"/>
    </source>
</evidence>
<dbReference type="EMBL" id="BPRB01000090">
    <property type="protein sequence ID" value="GJE59723.1"/>
    <property type="molecule type" value="Genomic_DNA"/>
</dbReference>
<dbReference type="PANTHER" id="PTHR48050">
    <property type="entry name" value="STEROL 3-BETA-GLUCOSYLTRANSFERASE"/>
    <property type="match status" value="1"/>
</dbReference>
<protein>
    <submittedName>
        <fullName evidence="3">O-mycaminosyltylonolide 6-deoxyallosyltransferase</fullName>
    </submittedName>
</protein>
<evidence type="ECO:0000313" key="4">
    <source>
        <dbReference type="Proteomes" id="UP001055057"/>
    </source>
</evidence>
<dbReference type="CDD" id="cd03784">
    <property type="entry name" value="GT1_Gtf-like"/>
    <property type="match status" value="1"/>
</dbReference>
<name>A0ABQ4U0C2_9HYPH</name>
<dbReference type="SUPFAM" id="SSF53756">
    <property type="entry name" value="UDP-Glycosyltransferase/glycogen phosphorylase"/>
    <property type="match status" value="1"/>
</dbReference>
<comment type="caution">
    <text evidence="3">The sequence shown here is derived from an EMBL/GenBank/DDBJ whole genome shotgun (WGS) entry which is preliminary data.</text>
</comment>
<accession>A0ABQ4U0C2</accession>
<sequence>MEFFLVAVGTHGDVLPFIALGHELARRGHGVAVAAPAPFEAMVRRAGLPFQPLGTVADYERVIRAPDLWRPWRGIRPLFDYVSGLTETTALWLGASWSRERNGVVVASPLAWGARVAQDLYDLPLATLHVMPFLIESRYDPPVLPGFPLPRILPARLRNWLNLGADDYVIGPAALPPLNALRARLGLGRVQRLRHWWNSPTRVLLMFPDWFAPAQPDWPEQAVQLGFPLVDRFGDVPDLAPALAAFLDAGPPPLAFTYGSAMRRGAPFFDTAVRLCRRMGRRGVLLAPQAGQIPADLPPEILHLPYAPFSALLPRCAALVHHGGIGTVAQALAAGIPQLVVPVAFDHFDEGRRLTERNLGAALSRRAFTPARAERALSRLLADPAVMRACATARDQMTGRDAIADACDRAEDLLFEPGLDVARRAQSN</sequence>
<dbReference type="InterPro" id="IPR010610">
    <property type="entry name" value="EryCIII-like_C"/>
</dbReference>
<gene>
    <name evidence="3" type="primary">tylN_2</name>
    <name evidence="3" type="ORF">MPOCJGCO_1825</name>
</gene>
<dbReference type="InterPro" id="IPR004276">
    <property type="entry name" value="GlycoTrans_28_N"/>
</dbReference>
<feature type="domain" description="Erythromycin biosynthesis protein CIII-like C-terminal" evidence="2">
    <location>
        <begin position="291"/>
        <end position="401"/>
    </location>
</feature>
<dbReference type="InterPro" id="IPR002213">
    <property type="entry name" value="UDP_glucos_trans"/>
</dbReference>
<dbReference type="Pfam" id="PF03033">
    <property type="entry name" value="Glyco_transf_28"/>
    <property type="match status" value="1"/>
</dbReference>